<dbReference type="EMBL" id="AP015044">
    <property type="protein sequence ID" value="BAU02236.1"/>
    <property type="molecule type" value="Genomic_DNA"/>
</dbReference>
<gene>
    <name evidence="3" type="primary">Vigan.11G171900</name>
    <name evidence="3" type="ORF">VIGAN_11171900</name>
</gene>
<evidence type="ECO:0008006" key="5">
    <source>
        <dbReference type="Google" id="ProtNLM"/>
    </source>
</evidence>
<reference evidence="3 4" key="1">
    <citation type="journal article" date="2015" name="Sci. Rep.">
        <title>The power of single molecule real-time sequencing technology in the de novo assembly of a eukaryotic genome.</title>
        <authorList>
            <person name="Sakai H."/>
            <person name="Naito K."/>
            <person name="Ogiso-Tanaka E."/>
            <person name="Takahashi Y."/>
            <person name="Iseki K."/>
            <person name="Muto C."/>
            <person name="Satou K."/>
            <person name="Teruya K."/>
            <person name="Shiroma A."/>
            <person name="Shimoji M."/>
            <person name="Hirano T."/>
            <person name="Itoh T."/>
            <person name="Kaga A."/>
            <person name="Tomooka N."/>
        </authorList>
    </citation>
    <scope>NUCLEOTIDE SEQUENCE [LARGE SCALE GENOMIC DNA]</scope>
    <source>
        <strain evidence="4">cv. Shumari</strain>
    </source>
</reference>
<dbReference type="AlphaFoldDB" id="A0A0S3TB33"/>
<organism evidence="3 4">
    <name type="scientific">Vigna angularis var. angularis</name>
    <dbReference type="NCBI Taxonomy" id="157739"/>
    <lineage>
        <taxon>Eukaryota</taxon>
        <taxon>Viridiplantae</taxon>
        <taxon>Streptophyta</taxon>
        <taxon>Embryophyta</taxon>
        <taxon>Tracheophyta</taxon>
        <taxon>Spermatophyta</taxon>
        <taxon>Magnoliopsida</taxon>
        <taxon>eudicotyledons</taxon>
        <taxon>Gunneridae</taxon>
        <taxon>Pentapetalae</taxon>
        <taxon>rosids</taxon>
        <taxon>fabids</taxon>
        <taxon>Fabales</taxon>
        <taxon>Fabaceae</taxon>
        <taxon>Papilionoideae</taxon>
        <taxon>50 kb inversion clade</taxon>
        <taxon>NPAAA clade</taxon>
        <taxon>indigoferoid/millettioid clade</taxon>
        <taxon>Phaseoleae</taxon>
        <taxon>Vigna</taxon>
    </lineage>
</organism>
<evidence type="ECO:0000256" key="1">
    <source>
        <dbReference type="ARBA" id="ARBA00022723"/>
    </source>
</evidence>
<dbReference type="Proteomes" id="UP000291084">
    <property type="component" value="Chromosome 11"/>
</dbReference>
<feature type="compositionally biased region" description="Basic and acidic residues" evidence="2">
    <location>
        <begin position="110"/>
        <end position="126"/>
    </location>
</feature>
<proteinExistence type="predicted"/>
<evidence type="ECO:0000313" key="3">
    <source>
        <dbReference type="EMBL" id="BAU02236.1"/>
    </source>
</evidence>
<sequence>MMKVVLKVDVQDEKIRKKAMQRVCGISGKESQHSTISAMLIICFNFVAQGKNQIEQKNEFFGMIFSGVESVSVDMKDNKITVIGDVDSVKVAIKLKKLGPADILSVGPAKEPKKEEKPPEPKKDPKEEYAQLLKIYEAYFNQIRHQPYPYYYNRTVEDNPCACVIC</sequence>
<accession>A0A0S3TB33</accession>
<keyword evidence="1" id="KW-0479">Metal-binding</keyword>
<keyword evidence="4" id="KW-1185">Reference proteome</keyword>
<evidence type="ECO:0000256" key="2">
    <source>
        <dbReference type="SAM" id="MobiDB-lite"/>
    </source>
</evidence>
<protein>
    <recommendedName>
        <fullName evidence="5">HMA domain-containing protein</fullName>
    </recommendedName>
</protein>
<dbReference type="PANTHER" id="PTHR45811:SF80">
    <property type="entry name" value="COPPER TRANSPORT PROTEIN FAMILY-RELATED"/>
    <property type="match status" value="1"/>
</dbReference>
<dbReference type="GO" id="GO:0046872">
    <property type="term" value="F:metal ion binding"/>
    <property type="evidence" value="ECO:0007669"/>
    <property type="project" value="UniProtKB-KW"/>
</dbReference>
<dbReference type="InterPro" id="IPR051863">
    <property type="entry name" value="HIPP"/>
</dbReference>
<dbReference type="Gene3D" id="3.30.70.100">
    <property type="match status" value="1"/>
</dbReference>
<name>A0A0S3TB33_PHAAN</name>
<evidence type="ECO:0000313" key="4">
    <source>
        <dbReference type="Proteomes" id="UP000291084"/>
    </source>
</evidence>
<dbReference type="OrthoDB" id="1923658at2759"/>
<feature type="region of interest" description="Disordered" evidence="2">
    <location>
        <begin position="106"/>
        <end position="126"/>
    </location>
</feature>
<dbReference type="PANTHER" id="PTHR45811">
    <property type="entry name" value="COPPER TRANSPORT PROTEIN FAMILY-RELATED"/>
    <property type="match status" value="1"/>
</dbReference>